<dbReference type="Pfam" id="PF01546">
    <property type="entry name" value="Peptidase_M20"/>
    <property type="match status" value="1"/>
</dbReference>
<dbReference type="GO" id="GO:0009014">
    <property type="term" value="F:succinyl-diaminopimelate desuccinylase activity"/>
    <property type="evidence" value="ECO:0007669"/>
    <property type="project" value="UniProtKB-UniRule"/>
</dbReference>
<dbReference type="PANTHER" id="PTHR43808:SF31">
    <property type="entry name" value="N-ACETYL-L-CITRULLINE DEACETYLASE"/>
    <property type="match status" value="1"/>
</dbReference>
<comment type="cofactor">
    <cofactor evidence="16">
        <name>Zn(2+)</name>
        <dbReference type="ChEBI" id="CHEBI:29105"/>
    </cofactor>
    <cofactor evidence="16">
        <name>Co(2+)</name>
        <dbReference type="ChEBI" id="CHEBI:48828"/>
    </cofactor>
    <text evidence="16">Binds 2 Zn(2+) or Co(2+) ions per subunit.</text>
</comment>
<dbReference type="OrthoDB" id="9809784at2"/>
<evidence type="ECO:0000256" key="10">
    <source>
        <dbReference type="ARBA" id="ARBA00022833"/>
    </source>
</evidence>
<feature type="binding site" evidence="16">
    <location>
        <position position="66"/>
    </location>
    <ligand>
        <name>Zn(2+)</name>
        <dbReference type="ChEBI" id="CHEBI:29105"/>
        <label>1</label>
    </ligand>
</feature>
<dbReference type="NCBIfam" id="TIGR01246">
    <property type="entry name" value="dapE_proteo"/>
    <property type="match status" value="1"/>
</dbReference>
<dbReference type="SUPFAM" id="SSF55031">
    <property type="entry name" value="Bacterial exopeptidase dimerisation domain"/>
    <property type="match status" value="1"/>
</dbReference>
<dbReference type="InterPro" id="IPR005941">
    <property type="entry name" value="DapE_proteobac"/>
</dbReference>
<evidence type="ECO:0000256" key="11">
    <source>
        <dbReference type="ARBA" id="ARBA00022915"/>
    </source>
</evidence>
<organism evidence="18 19">
    <name type="scientific">Buchnera aphidicola subsp. Melaphis rhois</name>
    <dbReference type="NCBI Taxonomy" id="118103"/>
    <lineage>
        <taxon>Bacteria</taxon>
        <taxon>Pseudomonadati</taxon>
        <taxon>Pseudomonadota</taxon>
        <taxon>Gammaproteobacteria</taxon>
        <taxon>Enterobacterales</taxon>
        <taxon>Erwiniaceae</taxon>
        <taxon>Buchnera</taxon>
    </lineage>
</organism>
<dbReference type="GO" id="GO:0008270">
    <property type="term" value="F:zinc ion binding"/>
    <property type="evidence" value="ECO:0007669"/>
    <property type="project" value="UniProtKB-UniRule"/>
</dbReference>
<keyword evidence="9 16" id="KW-0378">Hydrolase</keyword>
<evidence type="ECO:0000256" key="12">
    <source>
        <dbReference type="ARBA" id="ARBA00023154"/>
    </source>
</evidence>
<feature type="binding site" evidence="16">
    <location>
        <position position="99"/>
    </location>
    <ligand>
        <name>Zn(2+)</name>
        <dbReference type="ChEBI" id="CHEBI:29105"/>
        <label>2</label>
    </ligand>
</feature>
<keyword evidence="7 16" id="KW-0028">Amino-acid biosynthesis</keyword>
<dbReference type="InterPro" id="IPR011650">
    <property type="entry name" value="Peptidase_M20_dimer"/>
</dbReference>
<feature type="binding site" evidence="16">
    <location>
        <position position="162"/>
    </location>
    <ligand>
        <name>Zn(2+)</name>
        <dbReference type="ChEBI" id="CHEBI:29105"/>
        <label>1</label>
    </ligand>
</feature>
<dbReference type="SUPFAM" id="SSF53187">
    <property type="entry name" value="Zn-dependent exopeptidases"/>
    <property type="match status" value="1"/>
</dbReference>
<feature type="binding site" evidence="16">
    <location>
        <position position="99"/>
    </location>
    <ligand>
        <name>Zn(2+)</name>
        <dbReference type="ChEBI" id="CHEBI:29105"/>
        <label>1</label>
    </ligand>
</feature>
<dbReference type="NCBIfam" id="NF009557">
    <property type="entry name" value="PRK13009.1"/>
    <property type="match status" value="1"/>
</dbReference>
<evidence type="ECO:0000256" key="4">
    <source>
        <dbReference type="ARBA" id="ARBA00011738"/>
    </source>
</evidence>
<evidence type="ECO:0000256" key="1">
    <source>
        <dbReference type="ARBA" id="ARBA00001941"/>
    </source>
</evidence>
<feature type="domain" description="Peptidase M20 dimerisation" evidence="17">
    <location>
        <begin position="175"/>
        <end position="276"/>
    </location>
</feature>
<feature type="active site" evidence="16">
    <location>
        <position position="68"/>
    </location>
</feature>
<dbReference type="CDD" id="cd03891">
    <property type="entry name" value="M20_DapE_proteobac"/>
    <property type="match status" value="1"/>
</dbReference>
<dbReference type="HAMAP" id="MF_01690">
    <property type="entry name" value="DapE"/>
    <property type="match status" value="1"/>
</dbReference>
<evidence type="ECO:0000256" key="6">
    <source>
        <dbReference type="ARBA" id="ARBA00022391"/>
    </source>
</evidence>
<dbReference type="RefSeq" id="WP_158336304.1">
    <property type="nucleotide sequence ID" value="NZ_CP033004.1"/>
</dbReference>
<keyword evidence="11 16" id="KW-0220">Diaminopimelate biosynthesis</keyword>
<evidence type="ECO:0000256" key="15">
    <source>
        <dbReference type="ARBA" id="ARBA00051301"/>
    </source>
</evidence>
<dbReference type="GO" id="GO:0019877">
    <property type="term" value="P:diaminopimelate biosynthetic process"/>
    <property type="evidence" value="ECO:0007669"/>
    <property type="project" value="UniProtKB-UniRule"/>
</dbReference>
<dbReference type="Gene3D" id="3.40.630.10">
    <property type="entry name" value="Zn peptidases"/>
    <property type="match status" value="2"/>
</dbReference>
<dbReference type="FunFam" id="3.40.630.10:FF:000005">
    <property type="entry name" value="Succinyl-diaminopimelate desuccinylase"/>
    <property type="match status" value="1"/>
</dbReference>
<gene>
    <name evidence="16 18" type="primary">dapE</name>
    <name evidence="18" type="ORF">D9V73_00445</name>
</gene>
<dbReference type="UniPathway" id="UPA00034">
    <property type="reaction ID" value="UER00021"/>
</dbReference>
<dbReference type="EMBL" id="CP033004">
    <property type="protein sequence ID" value="QCI23128.1"/>
    <property type="molecule type" value="Genomic_DNA"/>
</dbReference>
<evidence type="ECO:0000256" key="3">
    <source>
        <dbReference type="ARBA" id="ARBA00006746"/>
    </source>
</evidence>
<dbReference type="Pfam" id="PF07687">
    <property type="entry name" value="M20_dimer"/>
    <property type="match status" value="1"/>
</dbReference>
<name>A0A4D6YAF2_BUCMH</name>
<evidence type="ECO:0000259" key="17">
    <source>
        <dbReference type="Pfam" id="PF07687"/>
    </source>
</evidence>
<dbReference type="InterPro" id="IPR002933">
    <property type="entry name" value="Peptidase_M20"/>
</dbReference>
<evidence type="ECO:0000313" key="18">
    <source>
        <dbReference type="EMBL" id="QCI23128.1"/>
    </source>
</evidence>
<keyword evidence="8 16" id="KW-0479">Metal-binding</keyword>
<feature type="binding site" evidence="16">
    <location>
        <position position="349"/>
    </location>
    <ligand>
        <name>Zn(2+)</name>
        <dbReference type="ChEBI" id="CHEBI:29105"/>
        <label>2</label>
    </ligand>
</feature>
<sequence length="378" mass="41733">MTCPITNLAKQLISIPSISPMDLGCQKIISDRLINSGFSIEYMNYGSTNNIWAYRGKGTTLAFSGHTDVVPSGKYENWKFPPFVPTIYNGYLFGRGSADMKGAIAAMIIAIEQFVKQYPNHIGRLAILITSDEEAKAIHGTKKIVENLIKNKETIDYCVVGEPSSVKSLGDVIKNGRRGSLTAHLSIYGKQGHIAYPHLADNPIHNVLSFLVRLISINWDPGDAFFPPTSLQIYKIQSGINNSNNIIPDRLLVKFNLRFGSLTTIDIIKSRVQSLLIDCNLKYSIKWKLSGKPFITKSGLLISVVQNVIQDVCGITPKLLTTGGTSDGRFIAELGSQILELGLVNKTIHQSNECVKISDLKLLSYIYKCIIEKLLLAN</sequence>
<feature type="binding site" evidence="16">
    <location>
        <position position="134"/>
    </location>
    <ligand>
        <name>Zn(2+)</name>
        <dbReference type="ChEBI" id="CHEBI:29105"/>
        <label>2</label>
    </ligand>
</feature>
<dbReference type="AlphaFoldDB" id="A0A4D6YAF2"/>
<comment type="catalytic activity">
    <reaction evidence="15 16">
        <text>N-succinyl-(2S,6S)-2,6-diaminopimelate + H2O = (2S,6S)-2,6-diaminopimelate + succinate</text>
        <dbReference type="Rhea" id="RHEA:22608"/>
        <dbReference type="ChEBI" id="CHEBI:15377"/>
        <dbReference type="ChEBI" id="CHEBI:30031"/>
        <dbReference type="ChEBI" id="CHEBI:57609"/>
        <dbReference type="ChEBI" id="CHEBI:58087"/>
        <dbReference type="EC" id="3.5.1.18"/>
    </reaction>
</comment>
<proteinExistence type="inferred from homology"/>
<evidence type="ECO:0000256" key="16">
    <source>
        <dbReference type="HAMAP-Rule" id="MF_01690"/>
    </source>
</evidence>
<comment type="function">
    <text evidence="16">Catalyzes the hydrolysis of N-succinyl-L,L-diaminopimelic acid (SDAP), forming succinate and LL-2,6-diaminopimelate (DAP), an intermediate involved in the bacterial biosynthesis of lysine and meso-diaminopimelic acid, an essential component of bacterial cell walls.</text>
</comment>
<comment type="pathway">
    <text evidence="2 16">Amino-acid biosynthesis; L-lysine biosynthesis via DAP pathway; LL-2,6-diaminopimelate from (S)-tetrahydrodipicolinate (succinylase route): step 3/3.</text>
</comment>
<feature type="active site" description="Proton acceptor" evidence="16">
    <location>
        <position position="133"/>
    </location>
</feature>
<dbReference type="PANTHER" id="PTHR43808">
    <property type="entry name" value="ACETYLORNITHINE DEACETYLASE"/>
    <property type="match status" value="1"/>
</dbReference>
<dbReference type="GO" id="GO:0008777">
    <property type="term" value="F:acetylornithine deacetylase activity"/>
    <property type="evidence" value="ECO:0007669"/>
    <property type="project" value="TreeGrafter"/>
</dbReference>
<dbReference type="PROSITE" id="PS00758">
    <property type="entry name" value="ARGE_DAPE_CPG2_1"/>
    <property type="match status" value="1"/>
</dbReference>
<dbReference type="InterPro" id="IPR050072">
    <property type="entry name" value="Peptidase_M20A"/>
</dbReference>
<dbReference type="InterPro" id="IPR036264">
    <property type="entry name" value="Bact_exopeptidase_dim_dom"/>
</dbReference>
<dbReference type="GO" id="GO:0006526">
    <property type="term" value="P:L-arginine biosynthetic process"/>
    <property type="evidence" value="ECO:0007669"/>
    <property type="project" value="TreeGrafter"/>
</dbReference>
<comment type="similarity">
    <text evidence="3 16">Belongs to the peptidase M20A family. DapE subfamily.</text>
</comment>
<accession>A0A4D6YAF2</accession>
<dbReference type="EC" id="3.5.1.18" evidence="5 16"/>
<comment type="cofactor">
    <cofactor evidence="1">
        <name>Co(2+)</name>
        <dbReference type="ChEBI" id="CHEBI:48828"/>
    </cofactor>
</comment>
<keyword evidence="13 16" id="KW-0170">Cobalt</keyword>
<evidence type="ECO:0000313" key="19">
    <source>
        <dbReference type="Proteomes" id="UP000298566"/>
    </source>
</evidence>
<protein>
    <recommendedName>
        <fullName evidence="6 16">Succinyl-diaminopimelate desuccinylase</fullName>
        <shortName evidence="16">SDAP desuccinylase</shortName>
        <ecNumber evidence="5 16">3.5.1.18</ecNumber>
    </recommendedName>
    <alternativeName>
        <fullName evidence="14 16">N-succinyl-LL-2,6-diaminoheptanedioate amidohydrolase</fullName>
    </alternativeName>
</protein>
<comment type="subunit">
    <text evidence="4 16">Homodimer.</text>
</comment>
<evidence type="ECO:0000256" key="14">
    <source>
        <dbReference type="ARBA" id="ARBA00031891"/>
    </source>
</evidence>
<dbReference type="Proteomes" id="UP000298566">
    <property type="component" value="Chromosome"/>
</dbReference>
<reference evidence="18 19" key="1">
    <citation type="submission" date="2018-10" db="EMBL/GenBank/DDBJ databases">
        <title>Comparative functional genomics of the obligate endosymbiont Buchnera aphidicola.</title>
        <authorList>
            <person name="Chong R.A."/>
        </authorList>
    </citation>
    <scope>NUCLEOTIDE SEQUENCE [LARGE SCALE GENOMIC DNA]</scope>
    <source>
        <strain evidence="18 19">Mrh</strain>
    </source>
</reference>
<evidence type="ECO:0000256" key="9">
    <source>
        <dbReference type="ARBA" id="ARBA00022801"/>
    </source>
</evidence>
<dbReference type="GO" id="GO:0050897">
    <property type="term" value="F:cobalt ion binding"/>
    <property type="evidence" value="ECO:0007669"/>
    <property type="project" value="UniProtKB-UniRule"/>
</dbReference>
<evidence type="ECO:0000256" key="7">
    <source>
        <dbReference type="ARBA" id="ARBA00022605"/>
    </source>
</evidence>
<evidence type="ECO:0000256" key="8">
    <source>
        <dbReference type="ARBA" id="ARBA00022723"/>
    </source>
</evidence>
<dbReference type="GO" id="GO:0009089">
    <property type="term" value="P:lysine biosynthetic process via diaminopimelate"/>
    <property type="evidence" value="ECO:0007669"/>
    <property type="project" value="UniProtKB-UniRule"/>
</dbReference>
<keyword evidence="12 16" id="KW-0457">Lysine biosynthesis</keyword>
<evidence type="ECO:0000256" key="2">
    <source>
        <dbReference type="ARBA" id="ARBA00005130"/>
    </source>
</evidence>
<evidence type="ECO:0000256" key="13">
    <source>
        <dbReference type="ARBA" id="ARBA00023285"/>
    </source>
</evidence>
<keyword evidence="10 16" id="KW-0862">Zinc</keyword>
<evidence type="ECO:0000256" key="5">
    <source>
        <dbReference type="ARBA" id="ARBA00011921"/>
    </source>
</evidence>
<dbReference type="InterPro" id="IPR001261">
    <property type="entry name" value="ArgE/DapE_CS"/>
</dbReference>